<dbReference type="EMBL" id="SJPY01000005">
    <property type="protein sequence ID" value="TWU40162.1"/>
    <property type="molecule type" value="Genomic_DNA"/>
</dbReference>
<gene>
    <name evidence="1" type="ORF">Q31b_35070</name>
</gene>
<name>A0A5C6DTY3_9BACT</name>
<dbReference type="Proteomes" id="UP000315471">
    <property type="component" value="Unassembled WGS sequence"/>
</dbReference>
<sequence length="70" mass="7677">MCTGVAVVRFFVCLQVFRRHPVMSTVELNRITLVQVVVSIAGVTARIPAGRGLASMPTKNGIDELRSLFF</sequence>
<dbReference type="AlphaFoldDB" id="A0A5C6DTY3"/>
<comment type="caution">
    <text evidence="1">The sequence shown here is derived from an EMBL/GenBank/DDBJ whole genome shotgun (WGS) entry which is preliminary data.</text>
</comment>
<organism evidence="1 2">
    <name type="scientific">Novipirellula aureliae</name>
    <dbReference type="NCBI Taxonomy" id="2527966"/>
    <lineage>
        <taxon>Bacteria</taxon>
        <taxon>Pseudomonadati</taxon>
        <taxon>Planctomycetota</taxon>
        <taxon>Planctomycetia</taxon>
        <taxon>Pirellulales</taxon>
        <taxon>Pirellulaceae</taxon>
        <taxon>Novipirellula</taxon>
    </lineage>
</organism>
<evidence type="ECO:0000313" key="2">
    <source>
        <dbReference type="Proteomes" id="UP000315471"/>
    </source>
</evidence>
<keyword evidence="2" id="KW-1185">Reference proteome</keyword>
<accession>A0A5C6DTY3</accession>
<reference evidence="1 2" key="1">
    <citation type="submission" date="2019-02" db="EMBL/GenBank/DDBJ databases">
        <title>Deep-cultivation of Planctomycetes and their phenomic and genomic characterization uncovers novel biology.</title>
        <authorList>
            <person name="Wiegand S."/>
            <person name="Jogler M."/>
            <person name="Boedeker C."/>
            <person name="Pinto D."/>
            <person name="Vollmers J."/>
            <person name="Rivas-Marin E."/>
            <person name="Kohn T."/>
            <person name="Peeters S.H."/>
            <person name="Heuer A."/>
            <person name="Rast P."/>
            <person name="Oberbeckmann S."/>
            <person name="Bunk B."/>
            <person name="Jeske O."/>
            <person name="Meyerdierks A."/>
            <person name="Storesund J.E."/>
            <person name="Kallscheuer N."/>
            <person name="Luecker S."/>
            <person name="Lage O.M."/>
            <person name="Pohl T."/>
            <person name="Merkel B.J."/>
            <person name="Hornburger P."/>
            <person name="Mueller R.-W."/>
            <person name="Bruemmer F."/>
            <person name="Labrenz M."/>
            <person name="Spormann A.M."/>
            <person name="Op Den Camp H."/>
            <person name="Overmann J."/>
            <person name="Amann R."/>
            <person name="Jetten M.S.M."/>
            <person name="Mascher T."/>
            <person name="Medema M.H."/>
            <person name="Devos D.P."/>
            <person name="Kaster A.-K."/>
            <person name="Ovreas L."/>
            <person name="Rohde M."/>
            <person name="Galperin M.Y."/>
            <person name="Jogler C."/>
        </authorList>
    </citation>
    <scope>NUCLEOTIDE SEQUENCE [LARGE SCALE GENOMIC DNA]</scope>
    <source>
        <strain evidence="1 2">Q31b</strain>
    </source>
</reference>
<protein>
    <submittedName>
        <fullName evidence="1">Uncharacterized protein</fullName>
    </submittedName>
</protein>
<evidence type="ECO:0000313" key="1">
    <source>
        <dbReference type="EMBL" id="TWU40162.1"/>
    </source>
</evidence>
<proteinExistence type="predicted"/>